<dbReference type="Gene3D" id="3.10.620.30">
    <property type="match status" value="1"/>
</dbReference>
<dbReference type="AlphaFoldDB" id="A0A645EDQ7"/>
<sequence>MLQQDLNIVMNTNYAYGYLIESAEWVLSDYTGEDGNSMLELDLTLAYLPDTIPLSGIPVINDGIEMVQALVRGWAEGEGKVTLILQDVRPDEETLFDWINTAEVNSSMVACEGDSIWYEVLENPSERQIDRFWLEFAAKDDKIALAQEELERAVEEIAQTLREELSGVADRETAYRAVFNTVLAMTEYDDAIREATEQKKLTEQMQILRSAYGALVHGKTVCTGYARAFQALCSALELPCWTVNGYQKGEGHAWNMVRLDGQTLYVDCTFADTSGRPDRYFLFTGVQLEKRHYEADDGFLMPW</sequence>
<proteinExistence type="predicted"/>
<dbReference type="SUPFAM" id="SSF54001">
    <property type="entry name" value="Cysteine proteinases"/>
    <property type="match status" value="1"/>
</dbReference>
<dbReference type="InterPro" id="IPR038765">
    <property type="entry name" value="Papain-like_cys_pep_sf"/>
</dbReference>
<comment type="caution">
    <text evidence="3">The sequence shown here is derived from an EMBL/GenBank/DDBJ whole genome shotgun (WGS) entry which is preliminary data.</text>
</comment>
<accession>A0A645EDQ7</accession>
<protein>
    <recommendedName>
        <fullName evidence="2">Transglutaminase-like domain-containing protein</fullName>
    </recommendedName>
</protein>
<evidence type="ECO:0000256" key="1">
    <source>
        <dbReference type="SAM" id="Coils"/>
    </source>
</evidence>
<dbReference type="EMBL" id="VSSQ01045647">
    <property type="protein sequence ID" value="MPM99565.1"/>
    <property type="molecule type" value="Genomic_DNA"/>
</dbReference>
<dbReference type="PANTHER" id="PTHR46333:SF2">
    <property type="entry name" value="CYTOKINESIS PROTEIN 3"/>
    <property type="match status" value="1"/>
</dbReference>
<organism evidence="3">
    <name type="scientific">bioreactor metagenome</name>
    <dbReference type="NCBI Taxonomy" id="1076179"/>
    <lineage>
        <taxon>unclassified sequences</taxon>
        <taxon>metagenomes</taxon>
        <taxon>ecological metagenomes</taxon>
    </lineage>
</organism>
<gene>
    <name evidence="3" type="ORF">SDC9_146757</name>
</gene>
<dbReference type="InterPro" id="IPR052557">
    <property type="entry name" value="CAP/Cytokinesis_protein"/>
</dbReference>
<feature type="coiled-coil region" evidence="1">
    <location>
        <begin position="136"/>
        <end position="205"/>
    </location>
</feature>
<dbReference type="PANTHER" id="PTHR46333">
    <property type="entry name" value="CYTOKINESIS PROTEIN 3"/>
    <property type="match status" value="1"/>
</dbReference>
<dbReference type="GO" id="GO:0005737">
    <property type="term" value="C:cytoplasm"/>
    <property type="evidence" value="ECO:0007669"/>
    <property type="project" value="TreeGrafter"/>
</dbReference>
<name>A0A645EDQ7_9ZZZZ</name>
<dbReference type="SMART" id="SM00460">
    <property type="entry name" value="TGc"/>
    <property type="match status" value="1"/>
</dbReference>
<evidence type="ECO:0000259" key="2">
    <source>
        <dbReference type="SMART" id="SM00460"/>
    </source>
</evidence>
<dbReference type="Pfam" id="PF01841">
    <property type="entry name" value="Transglut_core"/>
    <property type="match status" value="1"/>
</dbReference>
<feature type="domain" description="Transglutaminase-like" evidence="2">
    <location>
        <begin position="214"/>
        <end position="270"/>
    </location>
</feature>
<reference evidence="3" key="1">
    <citation type="submission" date="2019-08" db="EMBL/GenBank/DDBJ databases">
        <authorList>
            <person name="Kucharzyk K."/>
            <person name="Murdoch R.W."/>
            <person name="Higgins S."/>
            <person name="Loffler F."/>
        </authorList>
    </citation>
    <scope>NUCLEOTIDE SEQUENCE</scope>
</reference>
<keyword evidence="1" id="KW-0175">Coiled coil</keyword>
<evidence type="ECO:0000313" key="3">
    <source>
        <dbReference type="EMBL" id="MPM99565.1"/>
    </source>
</evidence>
<dbReference type="InterPro" id="IPR002931">
    <property type="entry name" value="Transglutaminase-like"/>
</dbReference>